<dbReference type="EMBL" id="KZ819910">
    <property type="protein sequence ID" value="PWN50655.1"/>
    <property type="molecule type" value="Genomic_DNA"/>
</dbReference>
<keyword evidence="2" id="KW-1185">Reference proteome</keyword>
<evidence type="ECO:0000313" key="2">
    <source>
        <dbReference type="Proteomes" id="UP000245626"/>
    </source>
</evidence>
<evidence type="ECO:0000313" key="1">
    <source>
        <dbReference type="EMBL" id="PWN50655.1"/>
    </source>
</evidence>
<sequence length="121" mass="13369">MSIQFRSHSTQPPPPPTNLLTKFRFGFFKIFQRTFPIPSETTPPPEVKGEVGSPLLTSSSSSETSSQEVKPTDSPTLLERDQELMRKLLDMHGGSASVGIVDGQYEGGMGPETRKNMFRVI</sequence>
<name>A0ACD0NY42_9BASI</name>
<reference evidence="1 2" key="1">
    <citation type="journal article" date="2018" name="Mol. Biol. Evol.">
        <title>Broad Genomic Sampling Reveals a Smut Pathogenic Ancestry of the Fungal Clade Ustilaginomycotina.</title>
        <authorList>
            <person name="Kijpornyongpan T."/>
            <person name="Mondo S.J."/>
            <person name="Barry K."/>
            <person name="Sandor L."/>
            <person name="Lee J."/>
            <person name="Lipzen A."/>
            <person name="Pangilinan J."/>
            <person name="LaButti K."/>
            <person name="Hainaut M."/>
            <person name="Henrissat B."/>
            <person name="Grigoriev I.V."/>
            <person name="Spatafora J.W."/>
            <person name="Aime M.C."/>
        </authorList>
    </citation>
    <scope>NUCLEOTIDE SEQUENCE [LARGE SCALE GENOMIC DNA]</scope>
    <source>
        <strain evidence="1 2">SA 807</strain>
    </source>
</reference>
<dbReference type="Proteomes" id="UP000245626">
    <property type="component" value="Unassembled WGS sequence"/>
</dbReference>
<proteinExistence type="predicted"/>
<accession>A0ACD0NY42</accession>
<protein>
    <submittedName>
        <fullName evidence="1">Uncharacterized protein</fullName>
    </submittedName>
</protein>
<gene>
    <name evidence="1" type="ORF">IE53DRAFT_368714</name>
</gene>
<organism evidence="1 2">
    <name type="scientific">Violaceomyces palustris</name>
    <dbReference type="NCBI Taxonomy" id="1673888"/>
    <lineage>
        <taxon>Eukaryota</taxon>
        <taxon>Fungi</taxon>
        <taxon>Dikarya</taxon>
        <taxon>Basidiomycota</taxon>
        <taxon>Ustilaginomycotina</taxon>
        <taxon>Ustilaginomycetes</taxon>
        <taxon>Violaceomycetales</taxon>
        <taxon>Violaceomycetaceae</taxon>
        <taxon>Violaceomyces</taxon>
    </lineage>
</organism>